<sequence length="324" mass="36215">MTDSSDHTVVPSEHVQRQATDWFAQREEMAQQPALRERFEHWRTANPEHAAAYQTLETLWQSQAFEQALRDLEMGLDLPDAATRATPQPRKAWFFATAAMLLLMLTSAWMADLPMRLRADQITAVAEIRQLTLADGSHIVLGSNSAISTDINLDHRRIRLLRGEFFVQAFADPSRPLVIDAAQARVTVVGTQFSVALEGEDVTVAVREGKVRFTDKTGEQSLLLAGNWQQLKDDHLQALNAEGAERQMAWVQGRLSFQDQPLAQVLNTLGRYYPQPILLFNDAAAKHRVSGNYQLDNPVAIVQALNTVTSTQLTRLPGGMLVIH</sequence>
<feature type="domain" description="FecR N-terminal" evidence="3">
    <location>
        <begin position="17"/>
        <end position="59"/>
    </location>
</feature>
<keyword evidence="1" id="KW-0472">Membrane</keyword>
<dbReference type="Gene3D" id="3.55.50.30">
    <property type="match status" value="1"/>
</dbReference>
<feature type="domain" description="FecR protein" evidence="2">
    <location>
        <begin position="123"/>
        <end position="212"/>
    </location>
</feature>
<keyword evidence="5" id="KW-1185">Reference proteome</keyword>
<comment type="caution">
    <text evidence="4">The sequence shown here is derived from an EMBL/GenBank/DDBJ whole genome shotgun (WGS) entry which is preliminary data.</text>
</comment>
<organism evidence="4 5">
    <name type="scientific">Pseudomonas endophytica</name>
    <dbReference type="NCBI Taxonomy" id="1563157"/>
    <lineage>
        <taxon>Bacteria</taxon>
        <taxon>Pseudomonadati</taxon>
        <taxon>Pseudomonadota</taxon>
        <taxon>Gammaproteobacteria</taxon>
        <taxon>Pseudomonadales</taxon>
        <taxon>Pseudomonadaceae</taxon>
        <taxon>Pseudomonas</taxon>
    </lineage>
</organism>
<dbReference type="STRING" id="1563157.AQS70_03205"/>
<protein>
    <submittedName>
        <fullName evidence="4">Iron dicitrate transport regulator FecR</fullName>
    </submittedName>
</protein>
<dbReference type="Pfam" id="PF04773">
    <property type="entry name" value="FecR"/>
    <property type="match status" value="1"/>
</dbReference>
<evidence type="ECO:0000259" key="2">
    <source>
        <dbReference type="Pfam" id="PF04773"/>
    </source>
</evidence>
<dbReference type="Proteomes" id="UP000050342">
    <property type="component" value="Unassembled WGS sequence"/>
</dbReference>
<keyword evidence="1" id="KW-1133">Transmembrane helix</keyword>
<reference evidence="4 5" key="1">
    <citation type="submission" date="2015-10" db="EMBL/GenBank/DDBJ databases">
        <title>Pseudomonas helleri sp. nov. and Pseudomonas weihenstephanensis sp. nov., isolated from raw cows milk.</title>
        <authorList>
            <person name="Von Neubeck M."/>
            <person name="Huptas C."/>
            <person name="Wenning M."/>
            <person name="Scherer S."/>
        </authorList>
    </citation>
    <scope>NUCLEOTIDE SEQUENCE [LARGE SCALE GENOMIC DNA]</scope>
    <source>
        <strain evidence="4 5">BSTT44</strain>
    </source>
</reference>
<dbReference type="OrthoDB" id="9798846at2"/>
<dbReference type="RefSeq" id="WP_055103798.1">
    <property type="nucleotide sequence ID" value="NZ_LLWH01000187.1"/>
</dbReference>
<dbReference type="GO" id="GO:0016989">
    <property type="term" value="F:sigma factor antagonist activity"/>
    <property type="evidence" value="ECO:0007669"/>
    <property type="project" value="TreeGrafter"/>
</dbReference>
<evidence type="ECO:0000259" key="3">
    <source>
        <dbReference type="Pfam" id="PF16220"/>
    </source>
</evidence>
<evidence type="ECO:0000256" key="1">
    <source>
        <dbReference type="SAM" id="Phobius"/>
    </source>
</evidence>
<name>A0A0Q0SZY8_9PSED</name>
<dbReference type="Gene3D" id="2.60.120.1440">
    <property type="match status" value="1"/>
</dbReference>
<gene>
    <name evidence="4" type="ORF">AQS70_03205</name>
</gene>
<dbReference type="InterPro" id="IPR012373">
    <property type="entry name" value="Ferrdict_sens_TM"/>
</dbReference>
<dbReference type="PIRSF" id="PIRSF018266">
    <property type="entry name" value="FecR"/>
    <property type="match status" value="1"/>
</dbReference>
<accession>A0A0Q0SZY8</accession>
<dbReference type="PANTHER" id="PTHR30273">
    <property type="entry name" value="PERIPLASMIC SIGNAL SENSOR AND SIGMA FACTOR ACTIVATOR FECR-RELATED"/>
    <property type="match status" value="1"/>
</dbReference>
<evidence type="ECO:0000313" key="4">
    <source>
        <dbReference type="EMBL" id="KQB52719.1"/>
    </source>
</evidence>
<dbReference type="Pfam" id="PF16220">
    <property type="entry name" value="DUF4880"/>
    <property type="match status" value="1"/>
</dbReference>
<dbReference type="AlphaFoldDB" id="A0A0Q0SZY8"/>
<dbReference type="PANTHER" id="PTHR30273:SF2">
    <property type="entry name" value="PROTEIN FECR"/>
    <property type="match status" value="1"/>
</dbReference>
<dbReference type="InterPro" id="IPR032623">
    <property type="entry name" value="FecR_N"/>
</dbReference>
<keyword evidence="1" id="KW-0812">Transmembrane</keyword>
<feature type="transmembrane region" description="Helical" evidence="1">
    <location>
        <begin position="92"/>
        <end position="111"/>
    </location>
</feature>
<proteinExistence type="predicted"/>
<dbReference type="EMBL" id="LLWH01000187">
    <property type="protein sequence ID" value="KQB52719.1"/>
    <property type="molecule type" value="Genomic_DNA"/>
</dbReference>
<evidence type="ECO:0000313" key="5">
    <source>
        <dbReference type="Proteomes" id="UP000050342"/>
    </source>
</evidence>
<dbReference type="InterPro" id="IPR006860">
    <property type="entry name" value="FecR"/>
</dbReference>